<keyword evidence="1" id="KW-1133">Transmembrane helix</keyword>
<gene>
    <name evidence="2" type="ORF">CEV32_2567</name>
</gene>
<accession>A0A256F5X1</accession>
<sequence length="127" mass="13848">MSDHNLYPPVDPVKSGITGHCPRCGEGKLFNGFLTVAPKCRVCGLDYSFADSGDGPAAFVILIIGFIVVGSALWMEVNYGPPLWVHFILWVPLAIILSLVAMRSIKGILINMQYRNKASQGRLDDGK</sequence>
<reference evidence="2 3" key="1">
    <citation type="submission" date="2017-07" db="EMBL/GenBank/DDBJ databases">
        <title>Phylogenetic study on the rhizospheric bacterium Ochrobactrum sp. A44.</title>
        <authorList>
            <person name="Krzyzanowska D.M."/>
            <person name="Ossowicki A."/>
            <person name="Rajewska M."/>
            <person name="Maciag T."/>
            <person name="Kaczynski Z."/>
            <person name="Czerwicka M."/>
            <person name="Jafra S."/>
        </authorList>
    </citation>
    <scope>NUCLEOTIDE SEQUENCE [LARGE SCALE GENOMIC DNA]</scope>
    <source>
        <strain evidence="2 3">PR17</strain>
    </source>
</reference>
<dbReference type="Proteomes" id="UP000216345">
    <property type="component" value="Unassembled WGS sequence"/>
</dbReference>
<keyword evidence="1" id="KW-0812">Transmembrane</keyword>
<dbReference type="OrthoDB" id="9799456at2"/>
<organism evidence="2 3">
    <name type="scientific">Brucella rhizosphaerae</name>
    <dbReference type="NCBI Taxonomy" id="571254"/>
    <lineage>
        <taxon>Bacteria</taxon>
        <taxon>Pseudomonadati</taxon>
        <taxon>Pseudomonadota</taxon>
        <taxon>Alphaproteobacteria</taxon>
        <taxon>Hyphomicrobiales</taxon>
        <taxon>Brucellaceae</taxon>
        <taxon>Brucella/Ochrobactrum group</taxon>
        <taxon>Brucella</taxon>
    </lineage>
</organism>
<dbReference type="EMBL" id="NNRK01000034">
    <property type="protein sequence ID" value="OYR10130.1"/>
    <property type="molecule type" value="Genomic_DNA"/>
</dbReference>
<keyword evidence="1" id="KW-0472">Membrane</keyword>
<protein>
    <recommendedName>
        <fullName evidence="4">DUF983 domain-containing protein</fullName>
    </recommendedName>
</protein>
<feature type="transmembrane region" description="Helical" evidence="1">
    <location>
        <begin position="57"/>
        <end position="77"/>
    </location>
</feature>
<comment type="caution">
    <text evidence="2">The sequence shown here is derived from an EMBL/GenBank/DDBJ whole genome shotgun (WGS) entry which is preliminary data.</text>
</comment>
<name>A0A256F5X1_9HYPH</name>
<keyword evidence="3" id="KW-1185">Reference proteome</keyword>
<dbReference type="RefSeq" id="WP_094579034.1">
    <property type="nucleotide sequence ID" value="NZ_JBHEEL010000001.1"/>
</dbReference>
<dbReference type="Pfam" id="PF06170">
    <property type="entry name" value="DUF983"/>
    <property type="match status" value="1"/>
</dbReference>
<dbReference type="AlphaFoldDB" id="A0A256F5X1"/>
<dbReference type="eggNOG" id="COG5349">
    <property type="taxonomic scope" value="Bacteria"/>
</dbReference>
<proteinExistence type="predicted"/>
<evidence type="ECO:0000256" key="1">
    <source>
        <dbReference type="SAM" id="Phobius"/>
    </source>
</evidence>
<evidence type="ECO:0000313" key="3">
    <source>
        <dbReference type="Proteomes" id="UP000216345"/>
    </source>
</evidence>
<dbReference type="InterPro" id="IPR009325">
    <property type="entry name" value="DUF983"/>
</dbReference>
<evidence type="ECO:0008006" key="4">
    <source>
        <dbReference type="Google" id="ProtNLM"/>
    </source>
</evidence>
<feature type="transmembrane region" description="Helical" evidence="1">
    <location>
        <begin position="83"/>
        <end position="102"/>
    </location>
</feature>
<evidence type="ECO:0000313" key="2">
    <source>
        <dbReference type="EMBL" id="OYR10130.1"/>
    </source>
</evidence>